<evidence type="ECO:0000313" key="3">
    <source>
        <dbReference type="Proteomes" id="UP000008366"/>
    </source>
</evidence>
<name>K6WW38_9MICO</name>
<sequence>MLGDDRPRFDDALEVATDGAGAGTLRRLAYPVYVTILVALTYGFTFTRFVFVASNPEWVAAHLMTGAAAGVLAVLVALAAGFVWRASRQRGAVVPPVAWTDQVLGSSIDRAVAVRPWWHLTLAGTTTGGGLLGVMLGGSLWASQVTGPLALPVAGVVGGLIGALLAHTALWGQVGRAVPIRTAAALRLLRVEELRTQAATGDHFIGALLAGDVRAGQLEVAPPIRRRRSWRLRPGRPVAGI</sequence>
<dbReference type="STRING" id="1184609.KILIM_096_00160"/>
<feature type="transmembrane region" description="Helical" evidence="1">
    <location>
        <begin position="117"/>
        <end position="143"/>
    </location>
</feature>
<reference evidence="2 3" key="1">
    <citation type="submission" date="2012-08" db="EMBL/GenBank/DDBJ databases">
        <title>Whole genome shotgun sequence of Kineosphaera limosa NBRC 100340.</title>
        <authorList>
            <person name="Yoshida I."/>
            <person name="Isaki S."/>
            <person name="Hosoyama A."/>
            <person name="Tsuchikane K."/>
            <person name="Katsumata H."/>
            <person name="Ando Y."/>
            <person name="Ohji S."/>
            <person name="Hamada M."/>
            <person name="Tamura T."/>
            <person name="Yamazoe A."/>
            <person name="Yamazaki S."/>
            <person name="Fujita N."/>
        </authorList>
    </citation>
    <scope>NUCLEOTIDE SEQUENCE [LARGE SCALE GENOMIC DNA]</scope>
    <source>
        <strain evidence="2 3">NBRC 100340</strain>
    </source>
</reference>
<comment type="caution">
    <text evidence="2">The sequence shown here is derived from an EMBL/GenBank/DDBJ whole genome shotgun (WGS) entry which is preliminary data.</text>
</comment>
<protein>
    <submittedName>
        <fullName evidence="2">Uncharacterized protein</fullName>
    </submittedName>
</protein>
<feature type="transmembrane region" description="Helical" evidence="1">
    <location>
        <begin position="149"/>
        <end position="171"/>
    </location>
</feature>
<keyword evidence="3" id="KW-1185">Reference proteome</keyword>
<keyword evidence="1" id="KW-0812">Transmembrane</keyword>
<proteinExistence type="predicted"/>
<evidence type="ECO:0000256" key="1">
    <source>
        <dbReference type="SAM" id="Phobius"/>
    </source>
</evidence>
<dbReference type="EMBL" id="BAHD01000096">
    <property type="protein sequence ID" value="GAB98051.1"/>
    <property type="molecule type" value="Genomic_DNA"/>
</dbReference>
<feature type="non-terminal residue" evidence="2">
    <location>
        <position position="241"/>
    </location>
</feature>
<keyword evidence="1" id="KW-0472">Membrane</keyword>
<gene>
    <name evidence="2" type="ORF">KILIM_096_00160</name>
</gene>
<accession>K6WW38</accession>
<feature type="transmembrane region" description="Helical" evidence="1">
    <location>
        <begin position="59"/>
        <end position="84"/>
    </location>
</feature>
<dbReference type="eggNOG" id="ENOG5032YGF">
    <property type="taxonomic scope" value="Bacteria"/>
</dbReference>
<feature type="transmembrane region" description="Helical" evidence="1">
    <location>
        <begin position="32"/>
        <end position="53"/>
    </location>
</feature>
<evidence type="ECO:0000313" key="2">
    <source>
        <dbReference type="EMBL" id="GAB98051.1"/>
    </source>
</evidence>
<dbReference type="AlphaFoldDB" id="K6WW38"/>
<organism evidence="2 3">
    <name type="scientific">Kineosphaera limosa NBRC 100340</name>
    <dbReference type="NCBI Taxonomy" id="1184609"/>
    <lineage>
        <taxon>Bacteria</taxon>
        <taxon>Bacillati</taxon>
        <taxon>Actinomycetota</taxon>
        <taxon>Actinomycetes</taxon>
        <taxon>Micrococcales</taxon>
        <taxon>Dermatophilaceae</taxon>
        <taxon>Kineosphaera</taxon>
    </lineage>
</organism>
<keyword evidence="1" id="KW-1133">Transmembrane helix</keyword>
<dbReference type="Proteomes" id="UP000008366">
    <property type="component" value="Unassembled WGS sequence"/>
</dbReference>